<evidence type="ECO:0000313" key="1">
    <source>
        <dbReference type="EMBL" id="SVE47215.1"/>
    </source>
</evidence>
<sequence>EAMFLYLKSVEKDEEDEDIYDDPANMMRKHLDPLVRQTGLRKLVRTSKGIRGIVCLPENP</sequence>
<name>A0A383DSK6_9ZZZZ</name>
<feature type="non-terminal residue" evidence="1">
    <location>
        <position position="1"/>
    </location>
</feature>
<proteinExistence type="predicted"/>
<gene>
    <name evidence="1" type="ORF">METZ01_LOCUS500069</name>
</gene>
<organism evidence="1">
    <name type="scientific">marine metagenome</name>
    <dbReference type="NCBI Taxonomy" id="408172"/>
    <lineage>
        <taxon>unclassified sequences</taxon>
        <taxon>metagenomes</taxon>
        <taxon>ecological metagenomes</taxon>
    </lineage>
</organism>
<reference evidence="1" key="1">
    <citation type="submission" date="2018-05" db="EMBL/GenBank/DDBJ databases">
        <authorList>
            <person name="Lanie J.A."/>
            <person name="Ng W.-L."/>
            <person name="Kazmierczak K.M."/>
            <person name="Andrzejewski T.M."/>
            <person name="Davidsen T.M."/>
            <person name="Wayne K.J."/>
            <person name="Tettelin H."/>
            <person name="Glass J.I."/>
            <person name="Rusch D."/>
            <person name="Podicherti R."/>
            <person name="Tsui H.-C.T."/>
            <person name="Winkler M.E."/>
        </authorList>
    </citation>
    <scope>NUCLEOTIDE SEQUENCE</scope>
</reference>
<accession>A0A383DSK6</accession>
<dbReference type="AlphaFoldDB" id="A0A383DSK6"/>
<protein>
    <submittedName>
        <fullName evidence="1">Uncharacterized protein</fullName>
    </submittedName>
</protein>
<dbReference type="EMBL" id="UINC01219653">
    <property type="protein sequence ID" value="SVE47215.1"/>
    <property type="molecule type" value="Genomic_DNA"/>
</dbReference>